<dbReference type="InterPro" id="IPR008521">
    <property type="entry name" value="Mg_trans_NIPA"/>
</dbReference>
<dbReference type="PANTHER" id="PTHR12570">
    <property type="match status" value="1"/>
</dbReference>
<sequence>MSPQTHFERVVGYMARLCLLLYLLEPAASASSIMFNNGYNGLRPMASDFLSRSLSSSVAHILSTTPTNKTSVIRGKQLSIEWANNYPYSSDGAREVKIMLRRDGVFSKEDWEPGSDEGSLIEISESTIDTGTFTFVVPIDIDIGDDYYITIEDVENRTGIYGCAPNKEDGFMSITPPPKSLWWLFGVFLSIIASILSNLGVNLQKLSMMRESRDKAASKKRLFYTQPMWQMGLLTVVIGSVGDFVALGFAPQSLMTPVGGFTLVCNAVFAHYFLSEKLTFRDKIGTMNIILGIIVLAVFGAKSNTSYTVEELLHMYQQSAFIVYVVLTTITVCSLYWLYLKCHRIEKEFGKGHVKYQKLKKFHPLTCSALSGCLGAQSILCAKSVAEMFKESVAGNMQFDKVSAWLIVFAMVFFIFSQIHWLARGLESFDAVYIVPVFQCFFISVVVIGGAVYFREFDDMPDMQRLGFFFGLSITLSGVYLLSQRDMSKLKPRARFRARAFVLIFIQRTRKVIADKKAQDEKDNAYFETQALSSSGNIDIANPAVAKLSLEPEQVNILPGQVSPPREISPRVEERKAHNDKSKREEVEIVRNNLKQRRNSAAGSALPIMVVGDVLDNKKRHVEEKIKEGAKAAAQKIDDVGKKVASNMGKVRIAPTGGENTAGSPGKDSLGNNDIELGEAVYVVPKESTQADHEMNLKTPPKTDASLV</sequence>
<evidence type="ECO:0000256" key="7">
    <source>
        <dbReference type="SAM" id="SignalP"/>
    </source>
</evidence>
<dbReference type="EMBL" id="BRYA01000900">
    <property type="protein sequence ID" value="GMI35285.1"/>
    <property type="molecule type" value="Genomic_DNA"/>
</dbReference>
<protein>
    <recommendedName>
        <fullName evidence="10">Magnesium transporter</fullName>
    </recommendedName>
</protein>
<keyword evidence="7" id="KW-0732">Signal</keyword>
<feature type="transmembrane region" description="Helical" evidence="6">
    <location>
        <begin position="254"/>
        <end position="273"/>
    </location>
</feature>
<evidence type="ECO:0000256" key="5">
    <source>
        <dbReference type="SAM" id="MobiDB-lite"/>
    </source>
</evidence>
<evidence type="ECO:0000256" key="2">
    <source>
        <dbReference type="ARBA" id="ARBA00022692"/>
    </source>
</evidence>
<keyword evidence="9" id="KW-1185">Reference proteome</keyword>
<feature type="signal peptide" evidence="7">
    <location>
        <begin position="1"/>
        <end position="30"/>
    </location>
</feature>
<comment type="caution">
    <text evidence="8">The sequence shown here is derived from an EMBL/GenBank/DDBJ whole genome shotgun (WGS) entry which is preliminary data.</text>
</comment>
<evidence type="ECO:0000256" key="1">
    <source>
        <dbReference type="ARBA" id="ARBA00004141"/>
    </source>
</evidence>
<reference evidence="9" key="1">
    <citation type="journal article" date="2023" name="Commun. Biol.">
        <title>Genome analysis of Parmales, the sister group of diatoms, reveals the evolutionary specialization of diatoms from phago-mixotrophs to photoautotrophs.</title>
        <authorList>
            <person name="Ban H."/>
            <person name="Sato S."/>
            <person name="Yoshikawa S."/>
            <person name="Yamada K."/>
            <person name="Nakamura Y."/>
            <person name="Ichinomiya M."/>
            <person name="Sato N."/>
            <person name="Blanc-Mathieu R."/>
            <person name="Endo H."/>
            <person name="Kuwata A."/>
            <person name="Ogata H."/>
        </authorList>
    </citation>
    <scope>NUCLEOTIDE SEQUENCE [LARGE SCALE GENOMIC DNA]</scope>
</reference>
<evidence type="ECO:0000256" key="6">
    <source>
        <dbReference type="SAM" id="Phobius"/>
    </source>
</evidence>
<feature type="transmembrane region" description="Helical" evidence="6">
    <location>
        <begin position="402"/>
        <end position="419"/>
    </location>
</feature>
<feature type="transmembrane region" description="Helical" evidence="6">
    <location>
        <begin position="222"/>
        <end position="242"/>
    </location>
</feature>
<accession>A0A9W7L7C8</accession>
<evidence type="ECO:0000256" key="3">
    <source>
        <dbReference type="ARBA" id="ARBA00022989"/>
    </source>
</evidence>
<keyword evidence="3 6" id="KW-1133">Transmembrane helix</keyword>
<keyword evidence="4 6" id="KW-0472">Membrane</keyword>
<feature type="region of interest" description="Disordered" evidence="5">
    <location>
        <begin position="652"/>
        <end position="708"/>
    </location>
</feature>
<organism evidence="8 9">
    <name type="scientific">Triparma columacea</name>
    <dbReference type="NCBI Taxonomy" id="722753"/>
    <lineage>
        <taxon>Eukaryota</taxon>
        <taxon>Sar</taxon>
        <taxon>Stramenopiles</taxon>
        <taxon>Ochrophyta</taxon>
        <taxon>Bolidophyceae</taxon>
        <taxon>Parmales</taxon>
        <taxon>Triparmaceae</taxon>
        <taxon>Triparma</taxon>
    </lineage>
</organism>
<gene>
    <name evidence="8" type="ORF">TrCOL_g2905</name>
</gene>
<evidence type="ECO:0000256" key="4">
    <source>
        <dbReference type="ARBA" id="ARBA00023136"/>
    </source>
</evidence>
<feature type="chain" id="PRO_5040773885" description="Magnesium transporter" evidence="7">
    <location>
        <begin position="31"/>
        <end position="708"/>
    </location>
</feature>
<name>A0A9W7L7C8_9STRA</name>
<dbReference type="PANTHER" id="PTHR12570:SF9">
    <property type="entry name" value="MAGNESIUM TRANSPORTER NIPA8-RELATED"/>
    <property type="match status" value="1"/>
</dbReference>
<dbReference type="GO" id="GO:0015095">
    <property type="term" value="F:magnesium ion transmembrane transporter activity"/>
    <property type="evidence" value="ECO:0007669"/>
    <property type="project" value="InterPro"/>
</dbReference>
<feature type="transmembrane region" description="Helical" evidence="6">
    <location>
        <begin position="321"/>
        <end position="340"/>
    </location>
</feature>
<feature type="transmembrane region" description="Helical" evidence="6">
    <location>
        <begin position="181"/>
        <end position="201"/>
    </location>
</feature>
<dbReference type="Proteomes" id="UP001165065">
    <property type="component" value="Unassembled WGS sequence"/>
</dbReference>
<keyword evidence="2 6" id="KW-0812">Transmembrane</keyword>
<comment type="subcellular location">
    <subcellularLocation>
        <location evidence="1">Membrane</location>
        <topology evidence="1">Multi-pass membrane protein</topology>
    </subcellularLocation>
</comment>
<dbReference type="Pfam" id="PF05653">
    <property type="entry name" value="Mg_trans_NIPA"/>
    <property type="match status" value="1"/>
</dbReference>
<dbReference type="InterPro" id="IPR037185">
    <property type="entry name" value="EmrE-like"/>
</dbReference>
<feature type="transmembrane region" description="Helical" evidence="6">
    <location>
        <begin position="285"/>
        <end position="301"/>
    </location>
</feature>
<evidence type="ECO:0008006" key="10">
    <source>
        <dbReference type="Google" id="ProtNLM"/>
    </source>
</evidence>
<feature type="transmembrane region" description="Helical" evidence="6">
    <location>
        <begin position="466"/>
        <end position="483"/>
    </location>
</feature>
<proteinExistence type="predicted"/>
<dbReference type="SUPFAM" id="SSF103481">
    <property type="entry name" value="Multidrug resistance efflux transporter EmrE"/>
    <property type="match status" value="1"/>
</dbReference>
<evidence type="ECO:0000313" key="8">
    <source>
        <dbReference type="EMBL" id="GMI35285.1"/>
    </source>
</evidence>
<feature type="compositionally biased region" description="Basic and acidic residues" evidence="5">
    <location>
        <begin position="568"/>
        <end position="585"/>
    </location>
</feature>
<dbReference type="OrthoDB" id="165382at2759"/>
<feature type="region of interest" description="Disordered" evidence="5">
    <location>
        <begin position="559"/>
        <end position="585"/>
    </location>
</feature>
<dbReference type="AlphaFoldDB" id="A0A9W7L7C8"/>
<feature type="transmembrane region" description="Helical" evidence="6">
    <location>
        <begin position="431"/>
        <end position="454"/>
    </location>
</feature>
<evidence type="ECO:0000313" key="9">
    <source>
        <dbReference type="Proteomes" id="UP001165065"/>
    </source>
</evidence>
<dbReference type="GO" id="GO:0016020">
    <property type="term" value="C:membrane"/>
    <property type="evidence" value="ECO:0007669"/>
    <property type="project" value="UniProtKB-SubCell"/>
</dbReference>